<dbReference type="Gene3D" id="3.90.550.10">
    <property type="entry name" value="Spore Coat Polysaccharide Biosynthesis Protein SpsA, Chain A"/>
    <property type="match status" value="1"/>
</dbReference>
<dbReference type="PANTHER" id="PTHR43179:SF12">
    <property type="entry name" value="GALACTOFURANOSYLTRANSFERASE GLFT2"/>
    <property type="match status" value="1"/>
</dbReference>
<keyword evidence="3 4" id="KW-0808">Transferase</keyword>
<evidence type="ECO:0000256" key="1">
    <source>
        <dbReference type="ARBA" id="ARBA00006739"/>
    </source>
</evidence>
<reference evidence="4 5" key="1">
    <citation type="submission" date="2020-04" db="EMBL/GenBank/DDBJ databases">
        <title>Description of novel Gluconacetobacter.</title>
        <authorList>
            <person name="Sombolestani A."/>
        </authorList>
    </citation>
    <scope>NUCLEOTIDE SEQUENCE [LARGE SCALE GENOMIC DNA]</scope>
    <source>
        <strain evidence="4 5">LMG 21311</strain>
    </source>
</reference>
<dbReference type="SUPFAM" id="SSF53448">
    <property type="entry name" value="Nucleotide-diphospho-sugar transferases"/>
    <property type="match status" value="1"/>
</dbReference>
<gene>
    <name evidence="4" type="ORF">HLH34_01255</name>
</gene>
<dbReference type="Pfam" id="PF13641">
    <property type="entry name" value="Glyco_tranf_2_3"/>
    <property type="match status" value="1"/>
</dbReference>
<keyword evidence="5" id="KW-1185">Reference proteome</keyword>
<accession>A0A7W4JPK2</accession>
<dbReference type="InterPro" id="IPR029044">
    <property type="entry name" value="Nucleotide-diphossugar_trans"/>
</dbReference>
<evidence type="ECO:0000313" key="4">
    <source>
        <dbReference type="EMBL" id="MBB2188591.1"/>
    </source>
</evidence>
<dbReference type="EMBL" id="JABEQF010000001">
    <property type="protein sequence ID" value="MBB2188591.1"/>
    <property type="molecule type" value="Genomic_DNA"/>
</dbReference>
<keyword evidence="2" id="KW-0328">Glycosyltransferase</keyword>
<comment type="similarity">
    <text evidence="1">Belongs to the glycosyltransferase 2 family.</text>
</comment>
<comment type="caution">
    <text evidence="4">The sequence shown here is derived from an EMBL/GenBank/DDBJ whole genome shotgun (WGS) entry which is preliminary data.</text>
</comment>
<name>A0A7W4JPK2_9PROT</name>
<evidence type="ECO:0000256" key="2">
    <source>
        <dbReference type="ARBA" id="ARBA00022676"/>
    </source>
</evidence>
<protein>
    <submittedName>
        <fullName evidence="4">Glycosyltransferase family 2 protein</fullName>
    </submittedName>
</protein>
<sequence>MKTPLTVTIAIVSCGRPAILRETIDELRNQSYPVQRIVVCTPRPSDAAGLVEAHDLVLLQGPMGAPHQRNVVLSHAQDTDLIVFFDDDFIPDRDYLFQCVQAFQADPTISAATGRVLADGAKGPGISSEAALAMLADPTVNDNPNLPPVETVWSSYGCNMAFRMSEIRRHGVRFDERLPLYAWYEDIDFSRRLGRHGRIVKVNSAKGIHMGTKTGRTPGRRLGYSQVANPVYLSRKGTFPWDHTLRSVGRNIAMNLIFSLRPEPYVDRRGRLIGNGLALVDMLRGRIAPERILTL</sequence>
<evidence type="ECO:0000313" key="5">
    <source>
        <dbReference type="Proteomes" id="UP000555756"/>
    </source>
</evidence>
<dbReference type="AlphaFoldDB" id="A0A7W4JPK2"/>
<dbReference type="GO" id="GO:0016757">
    <property type="term" value="F:glycosyltransferase activity"/>
    <property type="evidence" value="ECO:0007669"/>
    <property type="project" value="UniProtKB-KW"/>
</dbReference>
<organism evidence="4 5">
    <name type="scientific">Gluconacetobacter azotocaptans</name>
    <dbReference type="NCBI Taxonomy" id="142834"/>
    <lineage>
        <taxon>Bacteria</taxon>
        <taxon>Pseudomonadati</taxon>
        <taxon>Pseudomonadota</taxon>
        <taxon>Alphaproteobacteria</taxon>
        <taxon>Acetobacterales</taxon>
        <taxon>Acetobacteraceae</taxon>
        <taxon>Gluconacetobacter</taxon>
    </lineage>
</organism>
<proteinExistence type="inferred from homology"/>
<dbReference type="PANTHER" id="PTHR43179">
    <property type="entry name" value="RHAMNOSYLTRANSFERASE WBBL"/>
    <property type="match status" value="1"/>
</dbReference>
<dbReference type="RefSeq" id="WP_183117766.1">
    <property type="nucleotide sequence ID" value="NZ_JABEQF010000001.1"/>
</dbReference>
<dbReference type="Proteomes" id="UP000555756">
    <property type="component" value="Unassembled WGS sequence"/>
</dbReference>
<evidence type="ECO:0000256" key="3">
    <source>
        <dbReference type="ARBA" id="ARBA00022679"/>
    </source>
</evidence>